<sequence>MTLSKTQSSFYRRLYVAHLIAGGTASIPALIEATGMPRRTAQDTVNALIELDIHCEFEQQAGARHHIGRYVIRDWGPIDPTWVAAHAERLRDALGYPPG</sequence>
<organism evidence="1 2">
    <name type="scientific">Chromohalobacter moromii</name>
    <dbReference type="NCBI Taxonomy" id="2860329"/>
    <lineage>
        <taxon>Bacteria</taxon>
        <taxon>Pseudomonadati</taxon>
        <taxon>Pseudomonadota</taxon>
        <taxon>Gammaproteobacteria</taxon>
        <taxon>Oceanospirillales</taxon>
        <taxon>Halomonadaceae</taxon>
        <taxon>Chromohalobacter</taxon>
    </lineage>
</organism>
<dbReference type="Proteomes" id="UP001145353">
    <property type="component" value="Unassembled WGS sequence"/>
</dbReference>
<evidence type="ECO:0000313" key="2">
    <source>
        <dbReference type="Proteomes" id="UP001145353"/>
    </source>
</evidence>
<comment type="caution">
    <text evidence="1">The sequence shown here is derived from an EMBL/GenBank/DDBJ whole genome shotgun (WGS) entry which is preliminary data.</text>
</comment>
<proteinExistence type="predicted"/>
<dbReference type="AlphaFoldDB" id="A0A9X3B476"/>
<reference evidence="1" key="2">
    <citation type="journal article" date="2022" name="Syst. Appl. Microbiol.">
        <title>Chromohalobacter moromii sp. nov., a moderately halophilic bacterium isolated from lupine-based moromi fermentation.</title>
        <authorList>
            <person name="Lulf R.H."/>
            <person name="Hilgarth M."/>
            <person name="Ehrmann M.A."/>
        </authorList>
    </citation>
    <scope>NUCLEOTIDE SEQUENCE</scope>
    <source>
        <strain evidence="1">TMW 2.2304</strain>
    </source>
</reference>
<dbReference type="Gene3D" id="1.10.10.10">
    <property type="entry name" value="Winged helix-like DNA-binding domain superfamily/Winged helix DNA-binding domain"/>
    <property type="match status" value="1"/>
</dbReference>
<dbReference type="InterPro" id="IPR017162">
    <property type="entry name" value="UCP037266"/>
</dbReference>
<accession>A0A9X3B476</accession>
<reference evidence="1" key="1">
    <citation type="submission" date="2021-07" db="EMBL/GenBank/DDBJ databases">
        <authorList>
            <person name="Luelf R.H."/>
        </authorList>
    </citation>
    <scope>NUCLEOTIDE SEQUENCE</scope>
    <source>
        <strain evidence="1">TMW 2.2304</strain>
    </source>
</reference>
<evidence type="ECO:0000313" key="1">
    <source>
        <dbReference type="EMBL" id="MCT8503938.1"/>
    </source>
</evidence>
<dbReference type="EMBL" id="JAHXDE010000001">
    <property type="protein sequence ID" value="MCT8503938.1"/>
    <property type="molecule type" value="Genomic_DNA"/>
</dbReference>
<dbReference type="PIRSF" id="PIRSF037266">
    <property type="entry name" value="UCP037266"/>
    <property type="match status" value="1"/>
</dbReference>
<protein>
    <submittedName>
        <fullName evidence="1">Winged helix-turn-helix domain-containing protein</fullName>
    </submittedName>
</protein>
<gene>
    <name evidence="1" type="ORF">KZO87_00915</name>
</gene>
<dbReference type="RefSeq" id="WP_246894833.1">
    <property type="nucleotide sequence ID" value="NZ_JAHXDE010000001.1"/>
</dbReference>
<name>A0A9X3B476_9GAMM</name>
<dbReference type="Pfam" id="PF09904">
    <property type="entry name" value="HTH_43"/>
    <property type="match status" value="1"/>
</dbReference>
<dbReference type="InterPro" id="IPR036388">
    <property type="entry name" value="WH-like_DNA-bd_sf"/>
</dbReference>
<keyword evidence="2" id="KW-1185">Reference proteome</keyword>